<feature type="transmembrane region" description="Helical" evidence="13">
    <location>
        <begin position="392"/>
        <end position="420"/>
    </location>
</feature>
<dbReference type="EC" id="2.4.2.46" evidence="4"/>
<evidence type="ECO:0000256" key="3">
    <source>
        <dbReference type="ARBA" id="ARBA00009655"/>
    </source>
</evidence>
<dbReference type="InterPro" id="IPR020959">
    <property type="entry name" value="ArabinofuranosylTrfase_AftA_C"/>
</dbReference>
<keyword evidence="10 13" id="KW-0472">Membrane</keyword>
<dbReference type="Pfam" id="PF12250">
    <property type="entry name" value="AftA_N"/>
    <property type="match status" value="1"/>
</dbReference>
<evidence type="ECO:0000256" key="6">
    <source>
        <dbReference type="ARBA" id="ARBA00022475"/>
    </source>
</evidence>
<evidence type="ECO:0000259" key="15">
    <source>
        <dbReference type="Pfam" id="PF12250"/>
    </source>
</evidence>
<feature type="domain" description="Arabinofuranosyltransferase AftA C-terminal" evidence="14">
    <location>
        <begin position="483"/>
        <end position="665"/>
    </location>
</feature>
<keyword evidence="17" id="KW-1185">Reference proteome</keyword>
<dbReference type="GO" id="GO:0016757">
    <property type="term" value="F:glycosyltransferase activity"/>
    <property type="evidence" value="ECO:0007669"/>
    <property type="project" value="UniProtKB-KW"/>
</dbReference>
<evidence type="ECO:0000256" key="9">
    <source>
        <dbReference type="ARBA" id="ARBA00022989"/>
    </source>
</evidence>
<feature type="transmembrane region" description="Helical" evidence="13">
    <location>
        <begin position="31"/>
        <end position="53"/>
    </location>
</feature>
<feature type="domain" description="Arabinofuranosyltransferase AftA N-terminal" evidence="15">
    <location>
        <begin position="35"/>
        <end position="475"/>
    </location>
</feature>
<comment type="subcellular location">
    <subcellularLocation>
        <location evidence="1">Cell membrane</location>
        <topology evidence="1">Multi-pass membrane protein</topology>
    </subcellularLocation>
</comment>
<evidence type="ECO:0000256" key="1">
    <source>
        <dbReference type="ARBA" id="ARBA00004651"/>
    </source>
</evidence>
<dbReference type="Proteomes" id="UP000658613">
    <property type="component" value="Unassembled WGS sequence"/>
</dbReference>
<dbReference type="Pfam" id="PF12249">
    <property type="entry name" value="AftA_C"/>
    <property type="match status" value="1"/>
</dbReference>
<feature type="transmembrane region" description="Helical" evidence="13">
    <location>
        <begin position="73"/>
        <end position="90"/>
    </location>
</feature>
<keyword evidence="16" id="KW-0328">Glycosyltransferase</keyword>
<keyword evidence="7 16" id="KW-0808">Transferase</keyword>
<evidence type="ECO:0000313" key="16">
    <source>
        <dbReference type="EMBL" id="MBG6122599.1"/>
    </source>
</evidence>
<evidence type="ECO:0000256" key="13">
    <source>
        <dbReference type="SAM" id="Phobius"/>
    </source>
</evidence>
<feature type="transmembrane region" description="Helical" evidence="13">
    <location>
        <begin position="366"/>
        <end position="385"/>
    </location>
</feature>
<dbReference type="RefSeq" id="WP_231375502.1">
    <property type="nucleotide sequence ID" value="NZ_CP046980.1"/>
</dbReference>
<comment type="catalytic activity">
    <reaction evidence="12">
        <text>Adds an alpha-D-arabinofuranosyl group from trans,octacis-decaprenylphospho-beta-D-arabinofuranose at the 5-O-position of the eighth, tenth and twelfth galactofuranose unit of the galactofuranan chain of [beta-D-galactofuranosyl-(1-&gt;5)-beta-D-galactofuranosyl-(1-&gt;6)]14-beta-D-galactofuranosyl-(1-&gt;5)-beta-D-galactofuranosyl-(1-&gt;4)-alpha-L-rhamnopyranosyl-(1-&gt;3)-N-acetyl-alpha-D-glucosaminyl-diphospho-trans,octacis-decaprenol.</text>
        <dbReference type="EC" id="2.4.2.46"/>
    </reaction>
</comment>
<protein>
    <recommendedName>
        <fullName evidence="5">Galactan 5-O-arabinofuranosyltransferase</fullName>
        <ecNumber evidence="4">2.4.2.46</ecNumber>
    </recommendedName>
    <alternativeName>
        <fullName evidence="11">Arabinofuranosyltransferase AftA</fullName>
    </alternativeName>
</protein>
<evidence type="ECO:0000256" key="4">
    <source>
        <dbReference type="ARBA" id="ARBA00012037"/>
    </source>
</evidence>
<keyword evidence="9 13" id="KW-1133">Transmembrane helix</keyword>
<evidence type="ECO:0000256" key="8">
    <source>
        <dbReference type="ARBA" id="ARBA00022692"/>
    </source>
</evidence>
<dbReference type="AlphaFoldDB" id="A0A931E0S4"/>
<evidence type="ECO:0000313" key="17">
    <source>
        <dbReference type="Proteomes" id="UP000658613"/>
    </source>
</evidence>
<comment type="similarity">
    <text evidence="3">Belongs to the glycosyltransferase 85 family.</text>
</comment>
<feature type="transmembrane region" description="Helical" evidence="13">
    <location>
        <begin position="426"/>
        <end position="443"/>
    </location>
</feature>
<feature type="transmembrane region" description="Helical" evidence="13">
    <location>
        <begin position="110"/>
        <end position="130"/>
    </location>
</feature>
<dbReference type="GO" id="GO:0044038">
    <property type="term" value="P:cell wall macromolecule biosynthetic process"/>
    <property type="evidence" value="ECO:0007669"/>
    <property type="project" value="InterPro"/>
</dbReference>
<name>A0A931E0S4_9CORY</name>
<feature type="transmembrane region" description="Helical" evidence="13">
    <location>
        <begin position="463"/>
        <end position="480"/>
    </location>
</feature>
<evidence type="ECO:0000256" key="12">
    <source>
        <dbReference type="ARBA" id="ARBA00034030"/>
    </source>
</evidence>
<evidence type="ECO:0000256" key="7">
    <source>
        <dbReference type="ARBA" id="ARBA00022679"/>
    </source>
</evidence>
<keyword evidence="6" id="KW-1003">Cell membrane</keyword>
<organism evidence="16 17">
    <name type="scientific">Corynebacterium aquatimens</name>
    <dbReference type="NCBI Taxonomy" id="1190508"/>
    <lineage>
        <taxon>Bacteria</taxon>
        <taxon>Bacillati</taxon>
        <taxon>Actinomycetota</taxon>
        <taxon>Actinomycetes</taxon>
        <taxon>Mycobacteriales</taxon>
        <taxon>Corynebacteriaceae</taxon>
        <taxon>Corynebacterium</taxon>
    </lineage>
</organism>
<dbReference type="EMBL" id="JADOUE010000001">
    <property type="protein sequence ID" value="MBG6122599.1"/>
    <property type="molecule type" value="Genomic_DNA"/>
</dbReference>
<keyword evidence="8 13" id="KW-0812">Transmembrane</keyword>
<comment type="caution">
    <text evidence="16">The sequence shown here is derived from an EMBL/GenBank/DDBJ whole genome shotgun (WGS) entry which is preliminary data.</text>
</comment>
<sequence length="667" mass="73453">MTDRPTHTSRFEALNFEVQEYAPDAVSLRSAVIRMIIAMISGGMLVLIGWYALRATSLPAFSSSMVTRALSTAGSLMVLAVTATLAFFWLRDARPEGRNKPGERPRWRYILTEGVCAMAPAGIVLTSIGIPLASTRLYLDGIQVDQGFRTQFLSRMVQTASNSDMAYVDMPSYYPSGWFWLGGRFGALLGLPGWEAYQPWALVSLAMAASALTPIWRKLTGSLPVAVAIALTTTAIVLRLVPEEPYAAVVAMLAPAIAIIATYAFRGHWASTIAVMIYLGVSACFYTLYTGVMALTMVVYAFIVFFSRDRSWRPVIHLAVMGVGSILIALLAWGPYLIKAATFDGVLSSTAQHFLPREGTVFPMPIFQLSLLGILTFVGLIYIIARFSTPKIGALGIATGVCYVWCIGSMVVTVVGTTLLGFRVEVLISLLLATAGILAIADLRLTGFDYLYPGALDKKGERTVSAVFIVVLAFAGLAYVQQIPAENEKYIDQAYADTDGYGERADRRAPDAAKYYGAIDEFLRSHGREPADTVVMTDEINFMSYYPYYAFNAFTSHYANPMGEFEERNKVIEAWGNGSFNELKDPEAFLKAVESSPWRAPDAFIFRGNENAENVNDQQWKTHVAHDIYPNQPNVRYDALYFNPEAFDSKAWDVKQFGPLVVVVRAS</sequence>
<evidence type="ECO:0000256" key="5">
    <source>
        <dbReference type="ARBA" id="ARBA00020482"/>
    </source>
</evidence>
<comment type="pathway">
    <text evidence="2">Cell wall biogenesis; cell wall polysaccharide biosynthesis.</text>
</comment>
<feature type="transmembrane region" description="Helical" evidence="13">
    <location>
        <begin position="222"/>
        <end position="241"/>
    </location>
</feature>
<feature type="transmembrane region" description="Helical" evidence="13">
    <location>
        <begin position="246"/>
        <end position="265"/>
    </location>
</feature>
<accession>A0A931E0S4</accession>
<evidence type="ECO:0000256" key="11">
    <source>
        <dbReference type="ARBA" id="ARBA00033184"/>
    </source>
</evidence>
<gene>
    <name evidence="16" type="ORF">IW254_001568</name>
</gene>
<reference evidence="16" key="1">
    <citation type="submission" date="2020-11" db="EMBL/GenBank/DDBJ databases">
        <title>Sequencing the genomes of 1000 actinobacteria strains.</title>
        <authorList>
            <person name="Klenk H.-P."/>
        </authorList>
    </citation>
    <scope>NUCLEOTIDE SEQUENCE</scope>
    <source>
        <strain evidence="16">DSM 45632</strain>
    </source>
</reference>
<evidence type="ECO:0000256" key="2">
    <source>
        <dbReference type="ARBA" id="ARBA00004776"/>
    </source>
</evidence>
<proteinExistence type="inferred from homology"/>
<feature type="transmembrane region" description="Helical" evidence="13">
    <location>
        <begin position="277"/>
        <end position="303"/>
    </location>
</feature>
<dbReference type="InterPro" id="IPR020963">
    <property type="entry name" value="ArabinofuranosylTrfase_AftA_N"/>
</dbReference>
<evidence type="ECO:0000259" key="14">
    <source>
        <dbReference type="Pfam" id="PF12249"/>
    </source>
</evidence>
<evidence type="ECO:0000256" key="10">
    <source>
        <dbReference type="ARBA" id="ARBA00023136"/>
    </source>
</evidence>
<dbReference type="GO" id="GO:0005886">
    <property type="term" value="C:plasma membrane"/>
    <property type="evidence" value="ECO:0007669"/>
    <property type="project" value="UniProtKB-SubCell"/>
</dbReference>
<feature type="transmembrane region" description="Helical" evidence="13">
    <location>
        <begin position="315"/>
        <end position="338"/>
    </location>
</feature>